<keyword evidence="3" id="KW-1185">Reference proteome</keyword>
<feature type="region of interest" description="Disordered" evidence="1">
    <location>
        <begin position="1"/>
        <end position="92"/>
    </location>
</feature>
<reference evidence="3" key="1">
    <citation type="submission" date="2019-06" db="EMBL/GenBank/DDBJ databases">
        <title>Draft genome sequence of the griseofulvin-producing fungus Xylaria cubensis strain G536.</title>
        <authorList>
            <person name="Mead M.E."/>
            <person name="Raja H.A."/>
            <person name="Steenwyk J.L."/>
            <person name="Knowles S.L."/>
            <person name="Oberlies N.H."/>
            <person name="Rokas A."/>
        </authorList>
    </citation>
    <scope>NUCLEOTIDE SEQUENCE [LARGE SCALE GENOMIC DNA]</scope>
    <source>
        <strain evidence="3">G536</strain>
    </source>
</reference>
<proteinExistence type="predicted"/>
<comment type="caution">
    <text evidence="2">The sequence shown here is derived from an EMBL/GenBank/DDBJ whole genome shotgun (WGS) entry which is preliminary data.</text>
</comment>
<evidence type="ECO:0000313" key="2">
    <source>
        <dbReference type="EMBL" id="TRX92790.1"/>
    </source>
</evidence>
<accession>A0A553HXW0</accession>
<evidence type="ECO:0000256" key="1">
    <source>
        <dbReference type="SAM" id="MobiDB-lite"/>
    </source>
</evidence>
<dbReference type="Proteomes" id="UP000319160">
    <property type="component" value="Unassembled WGS sequence"/>
</dbReference>
<organism evidence="2 3">
    <name type="scientific">Xylaria flabelliformis</name>
    <dbReference type="NCBI Taxonomy" id="2512241"/>
    <lineage>
        <taxon>Eukaryota</taxon>
        <taxon>Fungi</taxon>
        <taxon>Dikarya</taxon>
        <taxon>Ascomycota</taxon>
        <taxon>Pezizomycotina</taxon>
        <taxon>Sordariomycetes</taxon>
        <taxon>Xylariomycetidae</taxon>
        <taxon>Xylariales</taxon>
        <taxon>Xylariaceae</taxon>
        <taxon>Xylaria</taxon>
    </lineage>
</organism>
<dbReference type="AlphaFoldDB" id="A0A553HXW0"/>
<evidence type="ECO:0000313" key="3">
    <source>
        <dbReference type="Proteomes" id="UP000319160"/>
    </source>
</evidence>
<gene>
    <name evidence="2" type="ORF">FHL15_006196</name>
</gene>
<feature type="compositionally biased region" description="Basic and acidic residues" evidence="1">
    <location>
        <begin position="83"/>
        <end position="92"/>
    </location>
</feature>
<feature type="compositionally biased region" description="Basic and acidic residues" evidence="1">
    <location>
        <begin position="37"/>
        <end position="47"/>
    </location>
</feature>
<protein>
    <submittedName>
        <fullName evidence="2">Uncharacterized protein</fullName>
    </submittedName>
</protein>
<dbReference type="EMBL" id="VFLP01000033">
    <property type="protein sequence ID" value="TRX92790.1"/>
    <property type="molecule type" value="Genomic_DNA"/>
</dbReference>
<sequence length="92" mass="10238">MVDSWRIRLSRKRRTEKHCDDMPAISTVECRQAGPSRDGEGAQHDVDGDSDDALNEGERHKHGTSDQWSDGENWGSCSALGQERLRDGLKSG</sequence>
<name>A0A553HXW0_9PEZI</name>